<comment type="subcellular location">
    <subcellularLocation>
        <location evidence="1">Cell membrane</location>
        <topology evidence="1">Lipid-anchor</topology>
        <topology evidence="1">GPI-anchor</topology>
    </subcellularLocation>
</comment>
<dbReference type="PROSITE" id="PS51767">
    <property type="entry name" value="PEPTIDASE_A1"/>
    <property type="match status" value="1"/>
</dbReference>
<dbReference type="GO" id="GO:0005886">
    <property type="term" value="C:plasma membrane"/>
    <property type="evidence" value="ECO:0007669"/>
    <property type="project" value="UniProtKB-SubCell"/>
</dbReference>
<dbReference type="GO" id="GO:0004190">
    <property type="term" value="F:aspartic-type endopeptidase activity"/>
    <property type="evidence" value="ECO:0007669"/>
    <property type="project" value="UniProtKB-KW"/>
</dbReference>
<sequence length="509" mass="52545">MHSTVLGQLAIVPILCTFASAAHISLDIQRTKGLQKRGLLPRDASSIDVDLTESAAKNLYAISLSVGTPPQPFNLDLDTGSSDLWVPWAGAQACIDEGGCPGGDFQYNESSTYHELFNNFSISYGDGTSVTGNYITDTVQLGNTTVQNFTMGLALNTTNGPQVNESGRGLLGVSYPTNEAGFQLAGFETPTIYEQMVSQGLIARSAYSLYLDDREIGTGAIVFGGVDSSKYRGDLTVLPLQPDPVTTLVDAFYVSLTDISYDEGSDKTSLFGPGYQGTAALLDSGTTLSQLPIEAFNNLVVGLGGLTDDYGNYYVPCDMPTGNATLSFQFGGSDGIEMTIPLSTFIYQDTAAQLTDGTTLCRLGLTPSLSPWAILGDSFLRSFYVVYDVANDQVAIATAALNATATGSVTAIPTGTSIPGASSTATLGVPTIANYSAWSLTTAPLTGISAAATFTDLPTGAAVATGATTTGASGSASASGSSSGATDVAAHGSGLVLSFFMAVSALFLL</sequence>
<name>A0A0D1YW72_9EURO</name>
<feature type="domain" description="Peptidase A1" evidence="10">
    <location>
        <begin position="60"/>
        <end position="397"/>
    </location>
</feature>
<dbReference type="SUPFAM" id="SSF50630">
    <property type="entry name" value="Acid proteases"/>
    <property type="match status" value="1"/>
</dbReference>
<evidence type="ECO:0000256" key="5">
    <source>
        <dbReference type="ARBA" id="ARBA00022750"/>
    </source>
</evidence>
<comment type="similarity">
    <text evidence="2 8">Belongs to the peptidase A1 family.</text>
</comment>
<evidence type="ECO:0000256" key="2">
    <source>
        <dbReference type="ARBA" id="ARBA00007447"/>
    </source>
</evidence>
<proteinExistence type="inferred from homology"/>
<feature type="active site" evidence="7">
    <location>
        <position position="78"/>
    </location>
</feature>
<dbReference type="PRINTS" id="PR00792">
    <property type="entry name" value="PEPSIN"/>
</dbReference>
<dbReference type="InterPro" id="IPR021109">
    <property type="entry name" value="Peptidase_aspartic_dom_sf"/>
</dbReference>
<dbReference type="CDD" id="cd05474">
    <property type="entry name" value="SAP_like"/>
    <property type="match status" value="1"/>
</dbReference>
<dbReference type="STRING" id="1016849.A0A0D1YW72"/>
<dbReference type="GO" id="GO:0006508">
    <property type="term" value="P:proteolysis"/>
    <property type="evidence" value="ECO:0007669"/>
    <property type="project" value="UniProtKB-KW"/>
</dbReference>
<dbReference type="AlphaFoldDB" id="A0A0D1YW72"/>
<evidence type="ECO:0000256" key="3">
    <source>
        <dbReference type="ARBA" id="ARBA00022670"/>
    </source>
</evidence>
<dbReference type="InterPro" id="IPR033121">
    <property type="entry name" value="PEPTIDASE_A1"/>
</dbReference>
<dbReference type="Pfam" id="PF00026">
    <property type="entry name" value="Asp"/>
    <property type="match status" value="1"/>
</dbReference>
<evidence type="ECO:0000256" key="6">
    <source>
        <dbReference type="ARBA" id="ARBA00022801"/>
    </source>
</evidence>
<dbReference type="Gene3D" id="2.40.70.10">
    <property type="entry name" value="Acid Proteases"/>
    <property type="match status" value="2"/>
</dbReference>
<dbReference type="InterPro" id="IPR033876">
    <property type="entry name" value="SAP-like"/>
</dbReference>
<organism evidence="11 12">
    <name type="scientific">Exophiala sideris</name>
    <dbReference type="NCBI Taxonomy" id="1016849"/>
    <lineage>
        <taxon>Eukaryota</taxon>
        <taxon>Fungi</taxon>
        <taxon>Dikarya</taxon>
        <taxon>Ascomycota</taxon>
        <taxon>Pezizomycotina</taxon>
        <taxon>Eurotiomycetes</taxon>
        <taxon>Chaetothyriomycetidae</taxon>
        <taxon>Chaetothyriales</taxon>
        <taxon>Herpotrichiellaceae</taxon>
        <taxon>Exophiala</taxon>
    </lineage>
</organism>
<evidence type="ECO:0000313" key="11">
    <source>
        <dbReference type="EMBL" id="KIV86822.1"/>
    </source>
</evidence>
<dbReference type="PANTHER" id="PTHR47966:SF65">
    <property type="entry name" value="ASPARTIC-TYPE ENDOPEPTIDASE"/>
    <property type="match status" value="1"/>
</dbReference>
<gene>
    <name evidence="11" type="ORF">PV11_02407</name>
</gene>
<evidence type="ECO:0000256" key="7">
    <source>
        <dbReference type="PIRSR" id="PIRSR601461-1"/>
    </source>
</evidence>
<keyword evidence="4 9" id="KW-0732">Signal</keyword>
<dbReference type="InterPro" id="IPR001969">
    <property type="entry name" value="Aspartic_peptidase_AS"/>
</dbReference>
<dbReference type="PROSITE" id="PS00141">
    <property type="entry name" value="ASP_PROTEASE"/>
    <property type="match status" value="2"/>
</dbReference>
<keyword evidence="6 8" id="KW-0378">Hydrolase</keyword>
<dbReference type="PANTHER" id="PTHR47966">
    <property type="entry name" value="BETA-SITE APP-CLEAVING ENZYME, ISOFORM A-RELATED"/>
    <property type="match status" value="1"/>
</dbReference>
<evidence type="ECO:0000256" key="9">
    <source>
        <dbReference type="SAM" id="SignalP"/>
    </source>
</evidence>
<evidence type="ECO:0000259" key="10">
    <source>
        <dbReference type="PROSITE" id="PS51767"/>
    </source>
</evidence>
<feature type="active site" evidence="7">
    <location>
        <position position="283"/>
    </location>
</feature>
<feature type="signal peptide" evidence="9">
    <location>
        <begin position="1"/>
        <end position="21"/>
    </location>
</feature>
<evidence type="ECO:0000313" key="12">
    <source>
        <dbReference type="Proteomes" id="UP000053599"/>
    </source>
</evidence>
<dbReference type="Proteomes" id="UP000053599">
    <property type="component" value="Unassembled WGS sequence"/>
</dbReference>
<evidence type="ECO:0000256" key="4">
    <source>
        <dbReference type="ARBA" id="ARBA00022729"/>
    </source>
</evidence>
<evidence type="ECO:0000256" key="8">
    <source>
        <dbReference type="RuleBase" id="RU000454"/>
    </source>
</evidence>
<keyword evidence="5 8" id="KW-0064">Aspartyl protease</keyword>
<reference evidence="11 12" key="1">
    <citation type="submission" date="2015-01" db="EMBL/GenBank/DDBJ databases">
        <title>The Genome Sequence of Exophiala sideris CBS121828.</title>
        <authorList>
            <consortium name="The Broad Institute Genomics Platform"/>
            <person name="Cuomo C."/>
            <person name="de Hoog S."/>
            <person name="Gorbushina A."/>
            <person name="Stielow B."/>
            <person name="Teixiera M."/>
            <person name="Abouelleil A."/>
            <person name="Chapman S.B."/>
            <person name="Priest M."/>
            <person name="Young S.K."/>
            <person name="Wortman J."/>
            <person name="Nusbaum C."/>
            <person name="Birren B."/>
        </authorList>
    </citation>
    <scope>NUCLEOTIDE SEQUENCE [LARGE SCALE GENOMIC DNA]</scope>
    <source>
        <strain evidence="11 12">CBS 121828</strain>
    </source>
</reference>
<accession>A0A0D1YW72</accession>
<dbReference type="OrthoDB" id="771136at2759"/>
<dbReference type="HOGENOM" id="CLU_013253_9_3_1"/>
<protein>
    <recommendedName>
        <fullName evidence="10">Peptidase A1 domain-containing protein</fullName>
    </recommendedName>
</protein>
<dbReference type="InterPro" id="IPR001461">
    <property type="entry name" value="Aspartic_peptidase_A1"/>
</dbReference>
<feature type="chain" id="PRO_5002252222" description="Peptidase A1 domain-containing protein" evidence="9">
    <location>
        <begin position="22"/>
        <end position="509"/>
    </location>
</feature>
<keyword evidence="3 8" id="KW-0645">Protease</keyword>
<dbReference type="EMBL" id="KN846951">
    <property type="protein sequence ID" value="KIV86822.1"/>
    <property type="molecule type" value="Genomic_DNA"/>
</dbReference>
<evidence type="ECO:0000256" key="1">
    <source>
        <dbReference type="ARBA" id="ARBA00004609"/>
    </source>
</evidence>